<evidence type="ECO:0000256" key="1">
    <source>
        <dbReference type="SAM" id="MobiDB-lite"/>
    </source>
</evidence>
<feature type="compositionally biased region" description="Low complexity" evidence="1">
    <location>
        <begin position="170"/>
        <end position="186"/>
    </location>
</feature>
<reference evidence="2" key="1">
    <citation type="journal article" date="2018" name="DNA Res.">
        <title>Multiple hybrid de novo genome assembly of finger millet, an orphan allotetraploid crop.</title>
        <authorList>
            <person name="Hatakeyama M."/>
            <person name="Aluri S."/>
            <person name="Balachadran M.T."/>
            <person name="Sivarajan S.R."/>
            <person name="Patrignani A."/>
            <person name="Gruter S."/>
            <person name="Poveda L."/>
            <person name="Shimizu-Inatsugi R."/>
            <person name="Baeten J."/>
            <person name="Francoijs K.J."/>
            <person name="Nataraja K.N."/>
            <person name="Reddy Y.A.N."/>
            <person name="Phadnis S."/>
            <person name="Ravikumar R.L."/>
            <person name="Schlapbach R."/>
            <person name="Sreeman S.M."/>
            <person name="Shimizu K.K."/>
        </authorList>
    </citation>
    <scope>NUCLEOTIDE SEQUENCE</scope>
</reference>
<dbReference type="EMBL" id="BQKI01000072">
    <property type="protein sequence ID" value="GJN15893.1"/>
    <property type="molecule type" value="Genomic_DNA"/>
</dbReference>
<sequence>MGFDPMTHRPRTDFFAALPQLIALATLRDHLAAAADPAAAAVMTGGQVQPAGVDVAVQAAKLQYLQCLLQSTATTIATTTAAAAPDADETALGAAISSLHGTPPAGSTVPFSMAGAQVSSCTTTFEDRSELANQQGFSYGAADEMLACEQGGGTLPPLTDLSDAGNNNPGDGCSASSSFGDGSASSPLPWPEFFPDDPFITDFL</sequence>
<gene>
    <name evidence="2" type="primary">gb02838</name>
    <name evidence="2" type="ORF">PR202_gb02838</name>
</gene>
<evidence type="ECO:0000313" key="3">
    <source>
        <dbReference type="Proteomes" id="UP001054889"/>
    </source>
</evidence>
<keyword evidence="3" id="KW-1185">Reference proteome</keyword>
<evidence type="ECO:0000313" key="2">
    <source>
        <dbReference type="EMBL" id="GJN15893.1"/>
    </source>
</evidence>
<comment type="caution">
    <text evidence="2">The sequence shown here is derived from an EMBL/GenBank/DDBJ whole genome shotgun (WGS) entry which is preliminary data.</text>
</comment>
<protein>
    <submittedName>
        <fullName evidence="2">Uncharacterized protein</fullName>
    </submittedName>
</protein>
<name>A0AAV5E073_ELECO</name>
<accession>A0AAV5E073</accession>
<feature type="region of interest" description="Disordered" evidence="1">
    <location>
        <begin position="152"/>
        <end position="191"/>
    </location>
</feature>
<proteinExistence type="predicted"/>
<dbReference type="AlphaFoldDB" id="A0AAV5E073"/>
<dbReference type="Proteomes" id="UP001054889">
    <property type="component" value="Unassembled WGS sequence"/>
</dbReference>
<reference evidence="2" key="2">
    <citation type="submission" date="2021-12" db="EMBL/GenBank/DDBJ databases">
        <title>Resequencing data analysis of finger millet.</title>
        <authorList>
            <person name="Hatakeyama M."/>
            <person name="Aluri S."/>
            <person name="Balachadran M.T."/>
            <person name="Sivarajan S.R."/>
            <person name="Poveda L."/>
            <person name="Shimizu-Inatsugi R."/>
            <person name="Schlapbach R."/>
            <person name="Sreeman S.M."/>
            <person name="Shimizu K.K."/>
        </authorList>
    </citation>
    <scope>NUCLEOTIDE SEQUENCE</scope>
</reference>
<organism evidence="2 3">
    <name type="scientific">Eleusine coracana subsp. coracana</name>
    <dbReference type="NCBI Taxonomy" id="191504"/>
    <lineage>
        <taxon>Eukaryota</taxon>
        <taxon>Viridiplantae</taxon>
        <taxon>Streptophyta</taxon>
        <taxon>Embryophyta</taxon>
        <taxon>Tracheophyta</taxon>
        <taxon>Spermatophyta</taxon>
        <taxon>Magnoliopsida</taxon>
        <taxon>Liliopsida</taxon>
        <taxon>Poales</taxon>
        <taxon>Poaceae</taxon>
        <taxon>PACMAD clade</taxon>
        <taxon>Chloridoideae</taxon>
        <taxon>Cynodonteae</taxon>
        <taxon>Eleusininae</taxon>
        <taxon>Eleusine</taxon>
    </lineage>
</organism>